<dbReference type="GO" id="GO:0000774">
    <property type="term" value="F:adenyl-nucleotide exchange factor activity"/>
    <property type="evidence" value="ECO:0007669"/>
    <property type="project" value="InterPro"/>
</dbReference>
<keyword evidence="5 10" id="KW-0346">Stress response</keyword>
<keyword evidence="15" id="KW-1185">Reference proteome</keyword>
<dbReference type="Pfam" id="PF01025">
    <property type="entry name" value="GrpE"/>
    <property type="match status" value="1"/>
</dbReference>
<evidence type="ECO:0000256" key="4">
    <source>
        <dbReference type="ARBA" id="ARBA00022490"/>
    </source>
</evidence>
<evidence type="ECO:0000256" key="11">
    <source>
        <dbReference type="RuleBase" id="RU000639"/>
    </source>
</evidence>
<evidence type="ECO:0000256" key="6">
    <source>
        <dbReference type="ARBA" id="ARBA00023186"/>
    </source>
</evidence>
<dbReference type="PANTHER" id="PTHR21237:SF23">
    <property type="entry name" value="GRPE PROTEIN HOMOLOG, MITOCHONDRIAL"/>
    <property type="match status" value="1"/>
</dbReference>
<evidence type="ECO:0000256" key="10">
    <source>
        <dbReference type="HAMAP-Rule" id="MF_01151"/>
    </source>
</evidence>
<dbReference type="InterPro" id="IPR000740">
    <property type="entry name" value="GrpE"/>
</dbReference>
<evidence type="ECO:0000256" key="3">
    <source>
        <dbReference type="ARBA" id="ARBA00011738"/>
    </source>
</evidence>
<reference evidence="15" key="1">
    <citation type="submission" date="2016-02" db="EMBL/GenBank/DDBJ databases">
        <authorList>
            <person name="Holder M.E."/>
            <person name="Ajami N.J."/>
            <person name="Petrosino J.F."/>
        </authorList>
    </citation>
    <scope>NUCLEOTIDE SEQUENCE [LARGE SCALE GENOMIC DNA]</scope>
    <source>
        <strain evidence="15">DSM 12838</strain>
    </source>
</reference>
<accession>A0A0X8JNI2</accession>
<dbReference type="RefSeq" id="WP_066602720.1">
    <property type="nucleotide sequence ID" value="NZ_CP014230.1"/>
</dbReference>
<dbReference type="CDD" id="cd00446">
    <property type="entry name" value="GrpE"/>
    <property type="match status" value="1"/>
</dbReference>
<dbReference type="PANTHER" id="PTHR21237">
    <property type="entry name" value="GRPE PROTEIN"/>
    <property type="match status" value="1"/>
</dbReference>
<organism evidence="14 15">
    <name type="scientific">Desulfomicrobium orale DSM 12838</name>
    <dbReference type="NCBI Taxonomy" id="888061"/>
    <lineage>
        <taxon>Bacteria</taxon>
        <taxon>Pseudomonadati</taxon>
        <taxon>Thermodesulfobacteriota</taxon>
        <taxon>Desulfovibrionia</taxon>
        <taxon>Desulfovibrionales</taxon>
        <taxon>Desulfomicrobiaceae</taxon>
        <taxon>Desulfomicrobium</taxon>
    </lineage>
</organism>
<evidence type="ECO:0000256" key="13">
    <source>
        <dbReference type="SAM" id="MobiDB-lite"/>
    </source>
</evidence>
<comment type="similarity">
    <text evidence="2 10 12">Belongs to the GrpE family.</text>
</comment>
<dbReference type="PRINTS" id="PR00773">
    <property type="entry name" value="GRPEPROTEIN"/>
</dbReference>
<proteinExistence type="inferred from homology"/>
<dbReference type="GO" id="GO:0042803">
    <property type="term" value="F:protein homodimerization activity"/>
    <property type="evidence" value="ECO:0007669"/>
    <property type="project" value="InterPro"/>
</dbReference>
<dbReference type="SUPFAM" id="SSF58014">
    <property type="entry name" value="Coiled-coil domain of nucleotide exchange factor GrpE"/>
    <property type="match status" value="1"/>
</dbReference>
<dbReference type="Proteomes" id="UP000063964">
    <property type="component" value="Chromosome"/>
</dbReference>
<dbReference type="SUPFAM" id="SSF51064">
    <property type="entry name" value="Head domain of nucleotide exchange factor GrpE"/>
    <property type="match status" value="1"/>
</dbReference>
<dbReference type="EMBL" id="CP014230">
    <property type="protein sequence ID" value="AMD92039.1"/>
    <property type="molecule type" value="Genomic_DNA"/>
</dbReference>
<dbReference type="AlphaFoldDB" id="A0A0X8JNI2"/>
<sequence>MTPEDTIPKDAAPPEESETAAEAPEPSLEELYERALADLEELKKENLRVLADSENFKKRIQREKDEYCRFAASAILEEIIPVMDNLDLALSHGRQNEACKELVTGVEMTQNIFLETMKKHGLEQVADVDVPFDPTVHEALGQVENNELEENTVCQMLQKGYKLKERLLRPAKVMVSRKGA</sequence>
<comment type="function">
    <text evidence="7 10 11">Participates actively in the response to hyperosmotic and heat shock by preventing the aggregation of stress-denatured proteins, in association with DnaK and GrpE. It is the nucleotide exchange factor for DnaK and may function as a thermosensor. Unfolded proteins bind initially to DnaJ; upon interaction with the DnaJ-bound protein, DnaK hydrolyzes its bound ATP, resulting in the formation of a stable complex. GrpE releases ADP from DnaK; ATP binding to DnaK triggers the release of the substrate protein, thus completing the reaction cycle. Several rounds of ATP-dependent interactions between DnaJ, DnaK and GrpE are required for fully efficient folding.</text>
</comment>
<evidence type="ECO:0000313" key="15">
    <source>
        <dbReference type="Proteomes" id="UP000063964"/>
    </source>
</evidence>
<comment type="subunit">
    <text evidence="3 10">Homodimer.</text>
</comment>
<evidence type="ECO:0000256" key="5">
    <source>
        <dbReference type="ARBA" id="ARBA00023016"/>
    </source>
</evidence>
<dbReference type="PROSITE" id="PS01071">
    <property type="entry name" value="GRPE"/>
    <property type="match status" value="1"/>
</dbReference>
<dbReference type="Gene3D" id="3.90.20.20">
    <property type="match status" value="1"/>
</dbReference>
<protein>
    <recommendedName>
        <fullName evidence="8 10">Protein GrpE</fullName>
    </recommendedName>
    <alternativeName>
        <fullName evidence="9 10">HSP-70 cofactor</fullName>
    </alternativeName>
</protein>
<evidence type="ECO:0000313" key="14">
    <source>
        <dbReference type="EMBL" id="AMD92039.1"/>
    </source>
</evidence>
<dbReference type="NCBIfam" id="NF010738">
    <property type="entry name" value="PRK14140.1"/>
    <property type="match status" value="1"/>
</dbReference>
<dbReference type="GO" id="GO:0051082">
    <property type="term" value="F:unfolded protein binding"/>
    <property type="evidence" value="ECO:0007669"/>
    <property type="project" value="TreeGrafter"/>
</dbReference>
<keyword evidence="6 10" id="KW-0143">Chaperone</keyword>
<evidence type="ECO:0000256" key="12">
    <source>
        <dbReference type="RuleBase" id="RU004478"/>
    </source>
</evidence>
<dbReference type="GO" id="GO:0006457">
    <property type="term" value="P:protein folding"/>
    <property type="evidence" value="ECO:0007669"/>
    <property type="project" value="InterPro"/>
</dbReference>
<evidence type="ECO:0000256" key="2">
    <source>
        <dbReference type="ARBA" id="ARBA00009054"/>
    </source>
</evidence>
<comment type="subcellular location">
    <subcellularLocation>
        <location evidence="1 10">Cytoplasm</location>
    </subcellularLocation>
</comment>
<dbReference type="HAMAP" id="MF_01151">
    <property type="entry name" value="GrpE"/>
    <property type="match status" value="1"/>
</dbReference>
<dbReference type="OrthoDB" id="9789811at2"/>
<name>A0A0X8JNI2_9BACT</name>
<feature type="region of interest" description="Disordered" evidence="13">
    <location>
        <begin position="1"/>
        <end position="28"/>
    </location>
</feature>
<dbReference type="KEGG" id="doa:AXF15_02225"/>
<gene>
    <name evidence="10" type="primary">grpE</name>
    <name evidence="14" type="ORF">AXF15_02225</name>
</gene>
<evidence type="ECO:0000256" key="8">
    <source>
        <dbReference type="ARBA" id="ARBA00072274"/>
    </source>
</evidence>
<dbReference type="GO" id="GO:0005737">
    <property type="term" value="C:cytoplasm"/>
    <property type="evidence" value="ECO:0007669"/>
    <property type="project" value="UniProtKB-SubCell"/>
</dbReference>
<dbReference type="Gene3D" id="2.30.22.10">
    <property type="entry name" value="Head domain of nucleotide exchange factor GrpE"/>
    <property type="match status" value="1"/>
</dbReference>
<dbReference type="InterPro" id="IPR013805">
    <property type="entry name" value="GrpE_CC"/>
</dbReference>
<evidence type="ECO:0000256" key="1">
    <source>
        <dbReference type="ARBA" id="ARBA00004496"/>
    </source>
</evidence>
<keyword evidence="4 10" id="KW-0963">Cytoplasm</keyword>
<dbReference type="InterPro" id="IPR009012">
    <property type="entry name" value="GrpE_head"/>
</dbReference>
<dbReference type="FunFam" id="2.30.22.10:FF:000001">
    <property type="entry name" value="Protein GrpE"/>
    <property type="match status" value="1"/>
</dbReference>
<evidence type="ECO:0000256" key="7">
    <source>
        <dbReference type="ARBA" id="ARBA00053401"/>
    </source>
</evidence>
<dbReference type="GO" id="GO:0051087">
    <property type="term" value="F:protein-folding chaperone binding"/>
    <property type="evidence" value="ECO:0007669"/>
    <property type="project" value="InterPro"/>
</dbReference>
<evidence type="ECO:0000256" key="9">
    <source>
        <dbReference type="ARBA" id="ARBA00076414"/>
    </source>
</evidence>
<dbReference type="STRING" id="888061.AXF15_02225"/>